<keyword evidence="5 6" id="KW-0539">Nucleus</keyword>
<keyword evidence="9" id="KW-1185">Reference proteome</keyword>
<protein>
    <recommendedName>
        <fullName evidence="10">Transfer RNA methyltransferase 82</fullName>
    </recommendedName>
</protein>
<dbReference type="AlphaFoldDB" id="A0AAX6MPH4"/>
<dbReference type="Gene3D" id="2.130.10.10">
    <property type="entry name" value="YVTN repeat-like/Quinoprotein amine dehydrogenase"/>
    <property type="match status" value="2"/>
</dbReference>
<feature type="region of interest" description="Disordered" evidence="7">
    <location>
        <begin position="449"/>
        <end position="483"/>
    </location>
</feature>
<evidence type="ECO:0000256" key="4">
    <source>
        <dbReference type="ARBA" id="ARBA00022737"/>
    </source>
</evidence>
<comment type="function">
    <text evidence="6">Required for the formation of N(7)-methylguanine at position 46 (m7G46) in tRNA. In the complex, it is required to stabilize and induce conformational changes of the catalytic subunit.</text>
</comment>
<comment type="similarity">
    <text evidence="6">Belongs to the WD repeat TRM82 family.</text>
</comment>
<evidence type="ECO:0008006" key="10">
    <source>
        <dbReference type="Google" id="ProtNLM"/>
    </source>
</evidence>
<dbReference type="HAMAP" id="MF_03056">
    <property type="entry name" value="TRM82"/>
    <property type="match status" value="1"/>
</dbReference>
<dbReference type="PANTHER" id="PTHR16288">
    <property type="entry name" value="WD40 REPEAT PROTEIN 4"/>
    <property type="match status" value="1"/>
</dbReference>
<dbReference type="InterPro" id="IPR015943">
    <property type="entry name" value="WD40/YVTN_repeat-like_dom_sf"/>
</dbReference>
<evidence type="ECO:0000256" key="5">
    <source>
        <dbReference type="ARBA" id="ARBA00023242"/>
    </source>
</evidence>
<evidence type="ECO:0000256" key="7">
    <source>
        <dbReference type="SAM" id="MobiDB-lite"/>
    </source>
</evidence>
<comment type="caution">
    <text evidence="8">The sequence shown here is derived from an EMBL/GenBank/DDBJ whole genome shotgun (WGS) entry which is preliminary data.</text>
</comment>
<dbReference type="EMBL" id="JBANMG010000004">
    <property type="protein sequence ID" value="KAK6954394.1"/>
    <property type="molecule type" value="Genomic_DNA"/>
</dbReference>
<evidence type="ECO:0000256" key="1">
    <source>
        <dbReference type="ARBA" id="ARBA00004123"/>
    </source>
</evidence>
<keyword evidence="4 6" id="KW-0677">Repeat</keyword>
<dbReference type="GO" id="GO:0106004">
    <property type="term" value="P:tRNA (guanine-N7)-methylation"/>
    <property type="evidence" value="ECO:0007669"/>
    <property type="project" value="UniProtKB-UniRule"/>
</dbReference>
<comment type="pathway">
    <text evidence="6">tRNA modification; N(7)-methylguanine-tRNA biosynthesis.</text>
</comment>
<evidence type="ECO:0000313" key="9">
    <source>
        <dbReference type="Proteomes" id="UP001369815"/>
    </source>
</evidence>
<sequence>MNLPYQYLSRLGRSSILCAAKGASIHTFDLDAGNSFLSSWTHPLAKKSGNGEPQETNQEGQEDQKLDEQESGQRPSKKRKLNAEKKPSGAEEGTSQADTGTVEAAETATAAAAANGNGKKKQKPESRVQGPEIPFVALMTATEDGRYLVAVTGQDKTLWVLEHDGKGVLKELSQRVMPKRPSSIAITPDGNNILSADKFGDVYSLPLIPTATPPPEATSTRSTPSSAAPAPSFKLAANRLTVHSQRNLRALEEQERILASRKDSPAAKESTPGFKHEPILGHVSMLTALALAVSADGKPYIITADRDEHIRVSRGIPQAHVIENYCLGHEAFLNALCVPASRPDVLLSGGGDDELFVWDWKDARLRGKTDLLRHVREIVPGAGQVAVSQLLSYDVDERCHVLAVCERVPAIFIFELLPDTSLKHVQTLRLQGNPLNALVITRREASPTLILATDPQQQKPTVSSGGSDDTATQAGEDTPMAEPTRSLLLYERDETGNWVEKGGVQDVADGDLDVSRKELETILYTVENLRKNEFAEEAEAGSAVP</sequence>
<dbReference type="SUPFAM" id="SSF50978">
    <property type="entry name" value="WD40 repeat-like"/>
    <property type="match status" value="1"/>
</dbReference>
<dbReference type="GO" id="GO:0005829">
    <property type="term" value="C:cytosol"/>
    <property type="evidence" value="ECO:0007669"/>
    <property type="project" value="TreeGrafter"/>
</dbReference>
<feature type="region of interest" description="Disordered" evidence="7">
    <location>
        <begin position="43"/>
        <end position="102"/>
    </location>
</feature>
<dbReference type="InterPro" id="IPR028884">
    <property type="entry name" value="Trm82"/>
</dbReference>
<dbReference type="GO" id="GO:0005634">
    <property type="term" value="C:nucleus"/>
    <property type="evidence" value="ECO:0007669"/>
    <property type="project" value="UniProtKB-SubCell"/>
</dbReference>
<evidence type="ECO:0000256" key="2">
    <source>
        <dbReference type="ARBA" id="ARBA00022574"/>
    </source>
</evidence>
<feature type="compositionally biased region" description="Polar residues" evidence="7">
    <location>
        <begin position="454"/>
        <end position="475"/>
    </location>
</feature>
<feature type="compositionally biased region" description="Low complexity" evidence="7">
    <location>
        <begin position="217"/>
        <end position="230"/>
    </location>
</feature>
<evidence type="ECO:0000313" key="8">
    <source>
        <dbReference type="EMBL" id="KAK6954394.1"/>
    </source>
</evidence>
<accession>A0AAX6MPH4</accession>
<reference evidence="8 9" key="1">
    <citation type="journal article" date="2024" name="Front Chem Biol">
        <title>Unveiling the potential of Daldinia eschscholtzii MFLUCC 19-0629 through bioactivity and bioinformatics studies for enhanced sustainable agriculture production.</title>
        <authorList>
            <person name="Brooks S."/>
            <person name="Weaver J.A."/>
            <person name="Klomchit A."/>
            <person name="Alharthi S.A."/>
            <person name="Onlamun T."/>
            <person name="Nurani R."/>
            <person name="Vong T.K."/>
            <person name="Alberti F."/>
            <person name="Greco C."/>
        </authorList>
    </citation>
    <scope>NUCLEOTIDE SEQUENCE [LARGE SCALE GENOMIC DNA]</scope>
    <source>
        <strain evidence="8">MFLUCC 19-0629</strain>
    </source>
</reference>
<name>A0AAX6MPH4_9PEZI</name>
<gene>
    <name evidence="8" type="ORF">Daesc_004361</name>
</gene>
<comment type="subcellular location">
    <subcellularLocation>
        <location evidence="1 6">Nucleus</location>
    </subcellularLocation>
</comment>
<keyword evidence="3 6" id="KW-0819">tRNA processing</keyword>
<dbReference type="PANTHER" id="PTHR16288:SF0">
    <property type="entry name" value="TRNA (GUANINE-N(7)-)-METHYLTRANSFERASE NON-CATALYTIC SUBUNIT WDR4"/>
    <property type="match status" value="1"/>
</dbReference>
<organism evidence="8 9">
    <name type="scientific">Daldinia eschscholtzii</name>
    <dbReference type="NCBI Taxonomy" id="292717"/>
    <lineage>
        <taxon>Eukaryota</taxon>
        <taxon>Fungi</taxon>
        <taxon>Dikarya</taxon>
        <taxon>Ascomycota</taxon>
        <taxon>Pezizomycotina</taxon>
        <taxon>Sordariomycetes</taxon>
        <taxon>Xylariomycetidae</taxon>
        <taxon>Xylariales</taxon>
        <taxon>Hypoxylaceae</taxon>
        <taxon>Daldinia</taxon>
    </lineage>
</organism>
<evidence type="ECO:0000256" key="3">
    <source>
        <dbReference type="ARBA" id="ARBA00022694"/>
    </source>
</evidence>
<feature type="region of interest" description="Disordered" evidence="7">
    <location>
        <begin position="210"/>
        <end position="230"/>
    </location>
</feature>
<evidence type="ECO:0000256" key="6">
    <source>
        <dbReference type="HAMAP-Rule" id="MF_03056"/>
    </source>
</evidence>
<dbReference type="GO" id="GO:0043527">
    <property type="term" value="C:tRNA methyltransferase complex"/>
    <property type="evidence" value="ECO:0007669"/>
    <property type="project" value="TreeGrafter"/>
</dbReference>
<keyword evidence="2 6" id="KW-0853">WD repeat</keyword>
<dbReference type="InterPro" id="IPR036322">
    <property type="entry name" value="WD40_repeat_dom_sf"/>
</dbReference>
<dbReference type="Proteomes" id="UP001369815">
    <property type="component" value="Unassembled WGS sequence"/>
</dbReference>
<proteinExistence type="inferred from homology"/>